<dbReference type="Proteomes" id="UP000442535">
    <property type="component" value="Unassembled WGS sequence"/>
</dbReference>
<gene>
    <name evidence="1" type="ORF">FYJ63_09245</name>
</gene>
<evidence type="ECO:0000313" key="2">
    <source>
        <dbReference type="Proteomes" id="UP000442535"/>
    </source>
</evidence>
<evidence type="ECO:0000313" key="1">
    <source>
        <dbReference type="EMBL" id="MST50404.1"/>
    </source>
</evidence>
<accession>A0A7K0K4N8</accession>
<dbReference type="EMBL" id="VUMY01000018">
    <property type="protein sequence ID" value="MST50404.1"/>
    <property type="molecule type" value="Genomic_DNA"/>
</dbReference>
<keyword evidence="2" id="KW-1185">Reference proteome</keyword>
<protein>
    <submittedName>
        <fullName evidence="1">Uncharacterized protein</fullName>
    </submittedName>
</protein>
<comment type="caution">
    <text evidence="1">The sequence shown here is derived from an EMBL/GenBank/DDBJ whole genome shotgun (WGS) entry which is preliminary data.</text>
</comment>
<sequence length="158" mass="16788">MGLAGCEAKPGIAAYGDDVVVTEQELGQVTAEMGQYLMVDRASILQLLLVLNSGGREALDGCPTWEDIPVKDLNIPADAKLSQDSKDALTLSLCQALADPAQAENLGLPVTSPSTVEAIAAAGEKAQNDASIRYSNREQAALNYLRQQQAQQQMTMPQ</sequence>
<name>A0A7K0K4N8_9ACTO</name>
<organism evidence="1 2">
    <name type="scientific">Mobiluncus porci</name>
    <dbReference type="NCBI Taxonomy" id="2652278"/>
    <lineage>
        <taxon>Bacteria</taxon>
        <taxon>Bacillati</taxon>
        <taxon>Actinomycetota</taxon>
        <taxon>Actinomycetes</taxon>
        <taxon>Actinomycetales</taxon>
        <taxon>Actinomycetaceae</taxon>
        <taxon>Mobiluncus</taxon>
    </lineage>
</organism>
<proteinExistence type="predicted"/>
<reference evidence="1 2" key="1">
    <citation type="submission" date="2019-08" db="EMBL/GenBank/DDBJ databases">
        <title>In-depth cultivation of the pig gut microbiome towards novel bacterial diversity and tailored functional studies.</title>
        <authorList>
            <person name="Wylensek D."/>
            <person name="Hitch T.C.A."/>
            <person name="Clavel T."/>
        </authorList>
    </citation>
    <scope>NUCLEOTIDE SEQUENCE [LARGE SCALE GENOMIC DNA]</scope>
    <source>
        <strain evidence="1 2">RF-GAM-744-WT-7</strain>
    </source>
</reference>
<dbReference type="AlphaFoldDB" id="A0A7K0K4N8"/>